<evidence type="ECO:0000313" key="2">
    <source>
        <dbReference type="Proteomes" id="UP001328733"/>
    </source>
</evidence>
<comment type="caution">
    <text evidence="1">The sequence shown here is derived from an EMBL/GenBank/DDBJ whole genome shotgun (WGS) entry which is preliminary data.</text>
</comment>
<dbReference type="AlphaFoldDB" id="A0AAW9QIK7"/>
<proteinExistence type="predicted"/>
<name>A0AAW9QIK7_9CHRO</name>
<dbReference type="Proteomes" id="UP001328733">
    <property type="component" value="Unassembled WGS sequence"/>
</dbReference>
<sequence length="149" mass="16488">MAIGTEKARSELIVSPVLVELRKHFQKKISLFSGIEFNIDPDRGLTGICDFLIGLSEEQLFVQAPVIALVEAKNDNLKSGIGQCLGEMLAAQIFNERENRSIETIYGVVTTGTIWQFLSLNSRSVTIDLREYAIGKLPKIFGILASFLV</sequence>
<protein>
    <submittedName>
        <fullName evidence="1">Uncharacterized protein</fullName>
    </submittedName>
</protein>
<gene>
    <name evidence="1" type="ORF">V0288_10975</name>
</gene>
<reference evidence="1 2" key="1">
    <citation type="submission" date="2024-01" db="EMBL/GenBank/DDBJ databases">
        <title>Genomic insights into the taxonomy and metabolism of the cyanobacterium Pannus brasiliensis CCIBt3594.</title>
        <authorList>
            <person name="Machado M."/>
            <person name="Botero N.B."/>
            <person name="Andreote A.P.D."/>
            <person name="Feitosa A.M.T."/>
            <person name="Popin R."/>
            <person name="Sivonen K."/>
            <person name="Fiore M.F."/>
        </authorList>
    </citation>
    <scope>NUCLEOTIDE SEQUENCE [LARGE SCALE GENOMIC DNA]</scope>
    <source>
        <strain evidence="1 2">CCIBt3594</strain>
    </source>
</reference>
<evidence type="ECO:0000313" key="1">
    <source>
        <dbReference type="EMBL" id="MEG3437642.1"/>
    </source>
</evidence>
<organism evidence="1 2">
    <name type="scientific">Pannus brasiliensis CCIBt3594</name>
    <dbReference type="NCBI Taxonomy" id="1427578"/>
    <lineage>
        <taxon>Bacteria</taxon>
        <taxon>Bacillati</taxon>
        <taxon>Cyanobacteriota</taxon>
        <taxon>Cyanophyceae</taxon>
        <taxon>Oscillatoriophycideae</taxon>
        <taxon>Chroococcales</taxon>
        <taxon>Microcystaceae</taxon>
        <taxon>Pannus</taxon>
    </lineage>
</organism>
<accession>A0AAW9QIK7</accession>
<dbReference type="EMBL" id="JBAFSM010000018">
    <property type="protein sequence ID" value="MEG3437642.1"/>
    <property type="molecule type" value="Genomic_DNA"/>
</dbReference>
<dbReference type="RefSeq" id="WP_332865123.1">
    <property type="nucleotide sequence ID" value="NZ_JBAFSM010000018.1"/>
</dbReference>
<keyword evidence="2" id="KW-1185">Reference proteome</keyword>